<comment type="caution">
    <text evidence="3">The sequence shown here is derived from an EMBL/GenBank/DDBJ whole genome shotgun (WGS) entry which is preliminary data.</text>
</comment>
<proteinExistence type="predicted"/>
<evidence type="ECO:0000313" key="3">
    <source>
        <dbReference type="EMBL" id="MBK9296213.1"/>
    </source>
</evidence>
<evidence type="ECO:0000256" key="1">
    <source>
        <dbReference type="SAM" id="Coils"/>
    </source>
</evidence>
<feature type="transmembrane region" description="Helical" evidence="2">
    <location>
        <begin position="12"/>
        <end position="31"/>
    </location>
</feature>
<keyword evidence="2" id="KW-0812">Transmembrane</keyword>
<reference evidence="3 4" key="1">
    <citation type="submission" date="2020-10" db="EMBL/GenBank/DDBJ databases">
        <title>Connecting structure to function with the recovery of over 1000 high-quality activated sludge metagenome-assembled genomes encoding full-length rRNA genes using long-read sequencing.</title>
        <authorList>
            <person name="Singleton C.M."/>
            <person name="Petriglieri F."/>
            <person name="Kristensen J.M."/>
            <person name="Kirkegaard R.H."/>
            <person name="Michaelsen T.Y."/>
            <person name="Andersen M.H."/>
            <person name="Karst S.M."/>
            <person name="Dueholm M.S."/>
            <person name="Nielsen P.H."/>
            <person name="Albertsen M."/>
        </authorList>
    </citation>
    <scope>NUCLEOTIDE SEQUENCE [LARGE SCALE GENOMIC DNA]</scope>
    <source>
        <strain evidence="3">Lyne_18-Q3-R50-59_MAXAC.006</strain>
    </source>
</reference>
<name>A0A936NB51_9ACTN</name>
<dbReference type="EMBL" id="JADJZA010000001">
    <property type="protein sequence ID" value="MBK9296213.1"/>
    <property type="molecule type" value="Genomic_DNA"/>
</dbReference>
<dbReference type="AlphaFoldDB" id="A0A936NB51"/>
<dbReference type="Proteomes" id="UP000727993">
    <property type="component" value="Unassembled WGS sequence"/>
</dbReference>
<evidence type="ECO:0000313" key="4">
    <source>
        <dbReference type="Proteomes" id="UP000727993"/>
    </source>
</evidence>
<keyword evidence="2" id="KW-0472">Membrane</keyword>
<keyword evidence="1" id="KW-0175">Coiled coil</keyword>
<evidence type="ECO:0000256" key="2">
    <source>
        <dbReference type="SAM" id="Phobius"/>
    </source>
</evidence>
<accession>A0A936NB51</accession>
<protein>
    <submittedName>
        <fullName evidence="3">Uncharacterized protein</fullName>
    </submittedName>
</protein>
<feature type="coiled-coil region" evidence="1">
    <location>
        <begin position="26"/>
        <end position="60"/>
    </location>
</feature>
<sequence length="181" mass="20066">MNPSDIQWGTAADWAAAIGTILAFGAALWVINRERVERKLEALRRREEDARRRRAQAQSIAVWIEGELMPDGSQENGGTIVKIRNVSGSPVDNCVAHVLHPIGGPNDDPEHPDHARWEVHIGTLPPGETISDTVSRDWINPELIVFPGLVAQVAFTDSEGVHWMRQANGTLEERESPPRMC</sequence>
<organism evidence="3 4">
    <name type="scientific">Candidatus Neomicrothrix subdominans</name>
    <dbReference type="NCBI Taxonomy" id="2954438"/>
    <lineage>
        <taxon>Bacteria</taxon>
        <taxon>Bacillati</taxon>
        <taxon>Actinomycetota</taxon>
        <taxon>Acidimicrobiia</taxon>
        <taxon>Acidimicrobiales</taxon>
        <taxon>Microthrixaceae</taxon>
        <taxon>Candidatus Neomicrothrix</taxon>
    </lineage>
</organism>
<keyword evidence="2" id="KW-1133">Transmembrane helix</keyword>
<gene>
    <name evidence="3" type="ORF">IPN02_04970</name>
</gene>